<dbReference type="AlphaFoldDB" id="A0AA88W5E0"/>
<protein>
    <recommendedName>
        <fullName evidence="2">Reverse transcriptase Ty1/copia-type domain-containing protein</fullName>
    </recommendedName>
</protein>
<dbReference type="Proteomes" id="UP001188597">
    <property type="component" value="Unassembled WGS sequence"/>
</dbReference>
<evidence type="ECO:0000259" key="2">
    <source>
        <dbReference type="Pfam" id="PF07727"/>
    </source>
</evidence>
<proteinExistence type="predicted"/>
<reference evidence="3" key="1">
    <citation type="submission" date="2022-12" db="EMBL/GenBank/DDBJ databases">
        <title>Draft genome assemblies for two species of Escallonia (Escalloniales).</title>
        <authorList>
            <person name="Chanderbali A."/>
            <person name="Dervinis C."/>
            <person name="Anghel I."/>
            <person name="Soltis D."/>
            <person name="Soltis P."/>
            <person name="Zapata F."/>
        </authorList>
    </citation>
    <scope>NUCLEOTIDE SEQUENCE</scope>
    <source>
        <strain evidence="3">UCBG64.0493</strain>
        <tissue evidence="3">Leaf</tissue>
    </source>
</reference>
<gene>
    <name evidence="3" type="ORF">RJ639_003346</name>
</gene>
<sequence>MELDEPEDGYVPRTENPEVLDETTDTEIGAGDQQQVPETLNLRRSSWVRKAPDILCLPLDSILYTDSDDMLVAGSSMGRINELKKKLASTFSMKDLGEAKQLLGMRITRDRKQKKLRLSQEEYIDKVLRRFNLHASKPVTTPLAAHFKLSNELSPKNREDEEYMAQVPYTYAVGRLMYAMVSTRPDIAHVVGVVSRFMTNPGKEHWQAVKWILRYLRGTSRFCLCFEGNNIDVRGYVDANHAEDGQLNLEKIEGNKNPTDMFTKAFSVRNRGLLVREGGIPPLVALSQTGTARAKHKAETLLGYLREPRQKASTSSP</sequence>
<evidence type="ECO:0000256" key="1">
    <source>
        <dbReference type="SAM" id="MobiDB-lite"/>
    </source>
</evidence>
<name>A0AA88W5E0_9ASTE</name>
<feature type="region of interest" description="Disordered" evidence="1">
    <location>
        <begin position="1"/>
        <end position="33"/>
    </location>
</feature>
<dbReference type="EMBL" id="JAVXUP010000842">
    <property type="protein sequence ID" value="KAK3019998.1"/>
    <property type="molecule type" value="Genomic_DNA"/>
</dbReference>
<evidence type="ECO:0000313" key="4">
    <source>
        <dbReference type="Proteomes" id="UP001188597"/>
    </source>
</evidence>
<comment type="caution">
    <text evidence="3">The sequence shown here is derived from an EMBL/GenBank/DDBJ whole genome shotgun (WGS) entry which is preliminary data.</text>
</comment>
<accession>A0AA88W5E0</accession>
<dbReference type="PANTHER" id="PTHR11439">
    <property type="entry name" value="GAG-POL-RELATED RETROTRANSPOSON"/>
    <property type="match status" value="1"/>
</dbReference>
<evidence type="ECO:0000313" key="3">
    <source>
        <dbReference type="EMBL" id="KAK3019998.1"/>
    </source>
</evidence>
<keyword evidence="4" id="KW-1185">Reference proteome</keyword>
<dbReference type="InterPro" id="IPR013103">
    <property type="entry name" value="RVT_2"/>
</dbReference>
<dbReference type="Pfam" id="PF07727">
    <property type="entry name" value="RVT_2"/>
    <property type="match status" value="1"/>
</dbReference>
<dbReference type="PANTHER" id="PTHR11439:SF467">
    <property type="entry name" value="INTEGRASE CATALYTIC DOMAIN-CONTAINING PROTEIN"/>
    <property type="match status" value="1"/>
</dbReference>
<organism evidence="3 4">
    <name type="scientific">Escallonia herrerae</name>
    <dbReference type="NCBI Taxonomy" id="1293975"/>
    <lineage>
        <taxon>Eukaryota</taxon>
        <taxon>Viridiplantae</taxon>
        <taxon>Streptophyta</taxon>
        <taxon>Embryophyta</taxon>
        <taxon>Tracheophyta</taxon>
        <taxon>Spermatophyta</taxon>
        <taxon>Magnoliopsida</taxon>
        <taxon>eudicotyledons</taxon>
        <taxon>Gunneridae</taxon>
        <taxon>Pentapetalae</taxon>
        <taxon>asterids</taxon>
        <taxon>campanulids</taxon>
        <taxon>Escalloniales</taxon>
        <taxon>Escalloniaceae</taxon>
        <taxon>Escallonia</taxon>
    </lineage>
</organism>
<feature type="domain" description="Reverse transcriptase Ty1/copia-type" evidence="2">
    <location>
        <begin position="67"/>
        <end position="144"/>
    </location>
</feature>